<protein>
    <submittedName>
        <fullName evidence="1">Uncharacterized protein</fullName>
    </submittedName>
</protein>
<dbReference type="AlphaFoldDB" id="A0A7W3LRI2"/>
<dbReference type="EMBL" id="JACJIA010000006">
    <property type="protein sequence ID" value="MBA8952968.1"/>
    <property type="molecule type" value="Genomic_DNA"/>
</dbReference>
<proteinExistence type="predicted"/>
<comment type="caution">
    <text evidence="1">The sequence shown here is derived from an EMBL/GenBank/DDBJ whole genome shotgun (WGS) entry which is preliminary data.</text>
</comment>
<organism evidence="1 2">
    <name type="scientific">Actinomadura namibiensis</name>
    <dbReference type="NCBI Taxonomy" id="182080"/>
    <lineage>
        <taxon>Bacteria</taxon>
        <taxon>Bacillati</taxon>
        <taxon>Actinomycetota</taxon>
        <taxon>Actinomycetes</taxon>
        <taxon>Streptosporangiales</taxon>
        <taxon>Thermomonosporaceae</taxon>
        <taxon>Actinomadura</taxon>
    </lineage>
</organism>
<reference evidence="1 2" key="1">
    <citation type="submission" date="2020-08" db="EMBL/GenBank/DDBJ databases">
        <title>Genomic Encyclopedia of Type Strains, Phase IV (KMG-IV): sequencing the most valuable type-strain genomes for metagenomic binning, comparative biology and taxonomic classification.</title>
        <authorList>
            <person name="Goeker M."/>
        </authorList>
    </citation>
    <scope>NUCLEOTIDE SEQUENCE [LARGE SCALE GENOMIC DNA]</scope>
    <source>
        <strain evidence="1 2">DSM 44197</strain>
    </source>
</reference>
<dbReference type="Proteomes" id="UP000572680">
    <property type="component" value="Unassembled WGS sequence"/>
</dbReference>
<dbReference type="RefSeq" id="WP_182845232.1">
    <property type="nucleotide sequence ID" value="NZ_BAAALP010000036.1"/>
</dbReference>
<evidence type="ECO:0000313" key="1">
    <source>
        <dbReference type="EMBL" id="MBA8952968.1"/>
    </source>
</evidence>
<evidence type="ECO:0000313" key="2">
    <source>
        <dbReference type="Proteomes" id="UP000572680"/>
    </source>
</evidence>
<sequence>MTCPPPFPPLSDPPDPPPERPWLYQVVCLETADAHPAPHPLSPRFRNRTVACRWLGNYLAYSADNLEHDGALAQAAAFRGAAESARANGWADIGTVHYQVLPIPAW</sequence>
<gene>
    <name evidence="1" type="ORF">HNR61_004618</name>
</gene>
<keyword evidence="2" id="KW-1185">Reference proteome</keyword>
<name>A0A7W3LRI2_ACTNM</name>
<accession>A0A7W3LRI2</accession>